<proteinExistence type="predicted"/>
<dbReference type="AlphaFoldDB" id="E0U6G2"/>
<accession>E0U6G2</accession>
<dbReference type="SUPFAM" id="SSF56281">
    <property type="entry name" value="Metallo-hydrolase/oxidoreductase"/>
    <property type="match status" value="1"/>
</dbReference>
<gene>
    <name evidence="1" type="ordered locus">Cyan7822_1614</name>
</gene>
<dbReference type="HOGENOM" id="CLU_107996_0_0_3"/>
<dbReference type="EMBL" id="CP002198">
    <property type="protein sequence ID" value="ADN13605.1"/>
    <property type="molecule type" value="Genomic_DNA"/>
</dbReference>
<dbReference type="PANTHER" id="PTHR42773:SF3">
    <property type="entry name" value="SLR0630 PROTEIN"/>
    <property type="match status" value="1"/>
</dbReference>
<dbReference type="InterPro" id="IPR036866">
    <property type="entry name" value="RibonucZ/Hydroxyglut_hydro"/>
</dbReference>
<keyword evidence="2" id="KW-1185">Reference proteome</keyword>
<dbReference type="Gene3D" id="3.60.15.10">
    <property type="entry name" value="Ribonuclease Z/Hydroxyacylglutathione hydrolase-like"/>
    <property type="match status" value="1"/>
</dbReference>
<name>E0U6G2_GLOV7</name>
<dbReference type="Proteomes" id="UP000008206">
    <property type="component" value="Chromosome"/>
</dbReference>
<dbReference type="RefSeq" id="WP_013321712.1">
    <property type="nucleotide sequence ID" value="NC_014501.1"/>
</dbReference>
<dbReference type="eggNOG" id="COG0491">
    <property type="taxonomic scope" value="Bacteria"/>
</dbReference>
<dbReference type="KEGG" id="cyj:Cyan7822_1614"/>
<organism evidence="1 2">
    <name type="scientific">Gloeothece verrucosa (strain PCC 7822)</name>
    <name type="common">Cyanothece sp. (strain PCC 7822)</name>
    <dbReference type="NCBI Taxonomy" id="497965"/>
    <lineage>
        <taxon>Bacteria</taxon>
        <taxon>Bacillati</taxon>
        <taxon>Cyanobacteriota</taxon>
        <taxon>Cyanophyceae</taxon>
        <taxon>Oscillatoriophycideae</taxon>
        <taxon>Chroococcales</taxon>
        <taxon>Aphanothecaceae</taxon>
        <taxon>Gloeothece</taxon>
        <taxon>Gloeothece verrucosa</taxon>
    </lineage>
</organism>
<sequence>MIEPLVETKRSKPPRLILEGLYAFPPNRDILGGTSYFIVEKAGNILIDCPAWEEINQQFLTQYGVRWLFVTHRGAISQHLASMQSVLNCEVVIQEQEAYLLPEVPVTPFEREITLGSSAYGFWSSGHSPGSSCLYWSQHGGVLFSGRHLLPNQQGYPVPLRTAKTFHWLRQLRSVAAIRERFTEQTLNYLCPGANTGFLRGRGLIEQPYQRLSELDLHQLRSSQVMF</sequence>
<reference evidence="2" key="1">
    <citation type="journal article" date="2011" name="MBio">
        <title>Novel metabolic attributes of the genus Cyanothece, comprising a group of unicellular nitrogen-fixing Cyanobacteria.</title>
        <authorList>
            <person name="Bandyopadhyay A."/>
            <person name="Elvitigala T."/>
            <person name="Welsh E."/>
            <person name="Stockel J."/>
            <person name="Liberton M."/>
            <person name="Min H."/>
            <person name="Sherman L.A."/>
            <person name="Pakrasi H.B."/>
        </authorList>
    </citation>
    <scope>NUCLEOTIDE SEQUENCE [LARGE SCALE GENOMIC DNA]</scope>
    <source>
        <strain evidence="2">PCC 7822</strain>
    </source>
</reference>
<dbReference type="STRING" id="497965.Cyan7822_1614"/>
<dbReference type="OrthoDB" id="9802991at2"/>
<evidence type="ECO:0000313" key="2">
    <source>
        <dbReference type="Proteomes" id="UP000008206"/>
    </source>
</evidence>
<protein>
    <submittedName>
        <fullName evidence="1">Beta-lactamase domain protein</fullName>
    </submittedName>
</protein>
<evidence type="ECO:0000313" key="1">
    <source>
        <dbReference type="EMBL" id="ADN13605.1"/>
    </source>
</evidence>
<dbReference type="PANTHER" id="PTHR42773">
    <property type="entry name" value="METALLO-BETA-LACTAMASE-RELATED"/>
    <property type="match status" value="1"/>
</dbReference>